<sequence>MHQRPTERLRADLAVVTKRLQLRDAAVRCICSFVYRGDAESFCPLHIADSSSILSWDEVEDDRHCRAAGRLYGSDSRLQSASMAPDDVRFSIKEGRHIVLRN</sequence>
<dbReference type="Proteomes" id="UP000235728">
    <property type="component" value="Unassembled WGS sequence"/>
</dbReference>
<dbReference type="AlphaFoldDB" id="A0A2N6N9E3"/>
<organism evidence="1 2">
    <name type="scientific">Beauveria bassiana</name>
    <name type="common">White muscardine disease fungus</name>
    <name type="synonym">Tritirachium shiotae</name>
    <dbReference type="NCBI Taxonomy" id="176275"/>
    <lineage>
        <taxon>Eukaryota</taxon>
        <taxon>Fungi</taxon>
        <taxon>Dikarya</taxon>
        <taxon>Ascomycota</taxon>
        <taxon>Pezizomycotina</taxon>
        <taxon>Sordariomycetes</taxon>
        <taxon>Hypocreomycetidae</taxon>
        <taxon>Hypocreales</taxon>
        <taxon>Cordycipitaceae</taxon>
        <taxon>Beauveria</taxon>
    </lineage>
</organism>
<proteinExistence type="predicted"/>
<gene>
    <name evidence="1" type="ORF">BM221_010330</name>
</gene>
<accession>A0A2N6N9E3</accession>
<evidence type="ECO:0000313" key="2">
    <source>
        <dbReference type="Proteomes" id="UP000235728"/>
    </source>
</evidence>
<name>A0A2N6N9E3_BEABA</name>
<reference evidence="1 2" key="1">
    <citation type="journal article" date="2016" name="Appl. Microbiol. Biotechnol.">
        <title>Characterization of T-DNA insertion mutants with decreased virulence in the entomopathogenic fungus Beauveria bassiana JEF-007.</title>
        <authorList>
            <person name="Kim S."/>
            <person name="Lee S.J."/>
            <person name="Nai Y.S."/>
            <person name="Yu J.S."/>
            <person name="Lee M.R."/>
            <person name="Yang Y.T."/>
            <person name="Kim J.S."/>
        </authorList>
    </citation>
    <scope>NUCLEOTIDE SEQUENCE [LARGE SCALE GENOMIC DNA]</scope>
    <source>
        <strain evidence="1 2">JEF-007</strain>
    </source>
</reference>
<protein>
    <submittedName>
        <fullName evidence="1">Uncharacterized protein</fullName>
    </submittedName>
</protein>
<comment type="caution">
    <text evidence="1">The sequence shown here is derived from an EMBL/GenBank/DDBJ whole genome shotgun (WGS) entry which is preliminary data.</text>
</comment>
<evidence type="ECO:0000313" key="1">
    <source>
        <dbReference type="EMBL" id="PMB63859.1"/>
    </source>
</evidence>
<dbReference type="EMBL" id="MRVG01000016">
    <property type="protein sequence ID" value="PMB63859.1"/>
    <property type="molecule type" value="Genomic_DNA"/>
</dbReference>